<protein>
    <submittedName>
        <fullName evidence="5">GntR-family transcriptional regulator</fullName>
    </submittedName>
</protein>
<dbReference type="Pfam" id="PF07729">
    <property type="entry name" value="FCD"/>
    <property type="match status" value="1"/>
</dbReference>
<dbReference type="PROSITE" id="PS50949">
    <property type="entry name" value="HTH_GNTR"/>
    <property type="match status" value="1"/>
</dbReference>
<sequence length="227" mass="25591">MPAGLGNSRGHRQLLHQQAYEVIRNAIVQSDLPPGSVVSERTLSEQFGFGRAPIRAAIQRLAAEGFLLIVPQQGIIVASPSLEEVRDLFELRVALESYVVRRLALEPQEVDFVHLELLLEKQEKAAQEQNVRLYRQLDVDFHLFLAHSLGNSELYSSMERLSDRLHRIIASVISRRPARMLDSTIEHRAIVQAIATGDPDAAEMAMITHLDWAWNFLTGGHLPRHGR</sequence>
<accession>B9KXE2</accession>
<evidence type="ECO:0000256" key="1">
    <source>
        <dbReference type="ARBA" id="ARBA00023015"/>
    </source>
</evidence>
<dbReference type="InterPro" id="IPR036388">
    <property type="entry name" value="WH-like_DNA-bd_sf"/>
</dbReference>
<keyword evidence="3" id="KW-0804">Transcription</keyword>
<keyword evidence="2" id="KW-0238">DNA-binding</keyword>
<dbReference type="HOGENOM" id="CLU_017584_5_5_0"/>
<dbReference type="SUPFAM" id="SSF48008">
    <property type="entry name" value="GntR ligand-binding domain-like"/>
    <property type="match status" value="1"/>
</dbReference>
<dbReference type="STRING" id="309801.trd_0129"/>
<dbReference type="KEGG" id="tro:trd_0129"/>
<dbReference type="Pfam" id="PF00392">
    <property type="entry name" value="GntR"/>
    <property type="match status" value="1"/>
</dbReference>
<evidence type="ECO:0000259" key="4">
    <source>
        <dbReference type="PROSITE" id="PS50949"/>
    </source>
</evidence>
<evidence type="ECO:0000313" key="6">
    <source>
        <dbReference type="Proteomes" id="UP000000447"/>
    </source>
</evidence>
<dbReference type="eggNOG" id="COG1802">
    <property type="taxonomic scope" value="Bacteria"/>
</dbReference>
<dbReference type="InterPro" id="IPR000524">
    <property type="entry name" value="Tscrpt_reg_HTH_GntR"/>
</dbReference>
<feature type="domain" description="HTH gntR-type" evidence="4">
    <location>
        <begin position="13"/>
        <end position="80"/>
    </location>
</feature>
<dbReference type="CDD" id="cd07377">
    <property type="entry name" value="WHTH_GntR"/>
    <property type="match status" value="1"/>
</dbReference>
<dbReference type="InterPro" id="IPR011711">
    <property type="entry name" value="GntR_C"/>
</dbReference>
<proteinExistence type="predicted"/>
<dbReference type="SMART" id="SM00345">
    <property type="entry name" value="HTH_GNTR"/>
    <property type="match status" value="1"/>
</dbReference>
<dbReference type="PRINTS" id="PR00035">
    <property type="entry name" value="HTHGNTR"/>
</dbReference>
<dbReference type="SMART" id="SM00895">
    <property type="entry name" value="FCD"/>
    <property type="match status" value="1"/>
</dbReference>
<dbReference type="Gene3D" id="1.10.10.10">
    <property type="entry name" value="Winged helix-like DNA-binding domain superfamily/Winged helix DNA-binding domain"/>
    <property type="match status" value="1"/>
</dbReference>
<dbReference type="EMBL" id="CP001275">
    <property type="protein sequence ID" value="ACM04471.1"/>
    <property type="molecule type" value="Genomic_DNA"/>
</dbReference>
<dbReference type="SUPFAM" id="SSF46785">
    <property type="entry name" value="Winged helix' DNA-binding domain"/>
    <property type="match status" value="1"/>
</dbReference>
<dbReference type="Proteomes" id="UP000000447">
    <property type="component" value="Chromosome"/>
</dbReference>
<dbReference type="GO" id="GO:0003700">
    <property type="term" value="F:DNA-binding transcription factor activity"/>
    <property type="evidence" value="ECO:0007669"/>
    <property type="project" value="InterPro"/>
</dbReference>
<organism evidence="5 6">
    <name type="scientific">Thermomicrobium roseum (strain ATCC 27502 / DSM 5159 / P-2)</name>
    <dbReference type="NCBI Taxonomy" id="309801"/>
    <lineage>
        <taxon>Bacteria</taxon>
        <taxon>Pseudomonadati</taxon>
        <taxon>Thermomicrobiota</taxon>
        <taxon>Thermomicrobia</taxon>
        <taxon>Thermomicrobiales</taxon>
        <taxon>Thermomicrobiaceae</taxon>
        <taxon>Thermomicrobium</taxon>
    </lineage>
</organism>
<reference evidence="5 6" key="1">
    <citation type="journal article" date="2009" name="PLoS ONE">
        <title>Complete genome sequence of the aerobic CO-oxidizing thermophile Thermomicrobium roseum.</title>
        <authorList>
            <person name="Wu D."/>
            <person name="Raymond J."/>
            <person name="Wu M."/>
            <person name="Chatterji S."/>
            <person name="Ren Q."/>
            <person name="Graham J.E."/>
            <person name="Bryant D.A."/>
            <person name="Robb F."/>
            <person name="Colman A."/>
            <person name="Tallon L.J."/>
            <person name="Badger J.H."/>
            <person name="Madupu R."/>
            <person name="Ward N.L."/>
            <person name="Eisen J.A."/>
        </authorList>
    </citation>
    <scope>NUCLEOTIDE SEQUENCE [LARGE SCALE GENOMIC DNA]</scope>
    <source>
        <strain evidence="6">ATCC 27502 / DSM 5159 / P-2</strain>
    </source>
</reference>
<dbReference type="InterPro" id="IPR036390">
    <property type="entry name" value="WH_DNA-bd_sf"/>
</dbReference>
<dbReference type="Gene3D" id="1.20.120.530">
    <property type="entry name" value="GntR ligand-binding domain-like"/>
    <property type="match status" value="1"/>
</dbReference>
<evidence type="ECO:0000313" key="5">
    <source>
        <dbReference type="EMBL" id="ACM04471.1"/>
    </source>
</evidence>
<dbReference type="GO" id="GO:0003677">
    <property type="term" value="F:DNA binding"/>
    <property type="evidence" value="ECO:0007669"/>
    <property type="project" value="UniProtKB-KW"/>
</dbReference>
<keyword evidence="1" id="KW-0805">Transcription regulation</keyword>
<dbReference type="RefSeq" id="WP_012641542.1">
    <property type="nucleotide sequence ID" value="NC_011959.1"/>
</dbReference>
<dbReference type="PANTHER" id="PTHR43537">
    <property type="entry name" value="TRANSCRIPTIONAL REGULATOR, GNTR FAMILY"/>
    <property type="match status" value="1"/>
</dbReference>
<evidence type="ECO:0000256" key="2">
    <source>
        <dbReference type="ARBA" id="ARBA00023125"/>
    </source>
</evidence>
<dbReference type="AlphaFoldDB" id="B9KXE2"/>
<name>B9KXE2_THERP</name>
<evidence type="ECO:0000256" key="3">
    <source>
        <dbReference type="ARBA" id="ARBA00023163"/>
    </source>
</evidence>
<dbReference type="PANTHER" id="PTHR43537:SF5">
    <property type="entry name" value="UXU OPERON TRANSCRIPTIONAL REGULATOR"/>
    <property type="match status" value="1"/>
</dbReference>
<keyword evidence="6" id="KW-1185">Reference proteome</keyword>
<gene>
    <name evidence="5" type="ordered locus">trd_0129</name>
</gene>
<dbReference type="InterPro" id="IPR008920">
    <property type="entry name" value="TF_FadR/GntR_C"/>
</dbReference>